<dbReference type="EMBL" id="JAENIM010000047">
    <property type="protein sequence ID" value="MBK1792706.1"/>
    <property type="molecule type" value="Genomic_DNA"/>
</dbReference>
<accession>A0A8J7MH05</accession>
<dbReference type="InterPro" id="IPR000683">
    <property type="entry name" value="Gfo/Idh/MocA-like_OxRdtase_N"/>
</dbReference>
<feature type="domain" description="Gfo/Idh/MocA-like oxidoreductase N-terminal" evidence="3">
    <location>
        <begin position="20"/>
        <end position="138"/>
    </location>
</feature>
<dbReference type="Gene3D" id="3.40.50.720">
    <property type="entry name" value="NAD(P)-binding Rossmann-like Domain"/>
    <property type="match status" value="1"/>
</dbReference>
<comment type="similarity">
    <text evidence="1">Belongs to the Gfo/Idh/MocA family.</text>
</comment>
<gene>
    <name evidence="5" type="ORF">JIN82_16200</name>
</gene>
<sequence>MAEICLASWMEDRSVGKLAWGILATGMIAREFAAAVADAPGAEVAAVASRDLAKAQSFADEYFPAGSCIVYDDYIQLLDDPAVEAVYVATIHPLHLQWIREAVVRGKHVLCEKPLTMNVAETEEAIQLAEDHGCILREAFMYRYHPQTAQLVKMIEDRVVGELRMIEGNFCFDSGVLPNSRLQAKELGGGGILDVGGYPISMARLLAGASMGRAFADPIELKAVGFIDPGLGTDMWTTACLKFSNQVVAKCTCAVRMRADNELLITGTKGRIRVSNPWHCAGEVVTEIYDRPEMSTSWKSPDDRQLLSYEIEAFGQLVRGEGFLAPGMDLADSLGNARALENWRAELS</sequence>
<evidence type="ECO:0000313" key="6">
    <source>
        <dbReference type="Proteomes" id="UP000624703"/>
    </source>
</evidence>
<reference evidence="5" key="1">
    <citation type="submission" date="2021-01" db="EMBL/GenBank/DDBJ databases">
        <title>Modified the classification status of verrucomicrobia.</title>
        <authorList>
            <person name="Feng X."/>
        </authorList>
    </citation>
    <scope>NUCLEOTIDE SEQUENCE</scope>
    <source>
        <strain evidence="5">_KCTC 22039</strain>
    </source>
</reference>
<protein>
    <submittedName>
        <fullName evidence="5">Gfo/Idh/MocA family oxidoreductase</fullName>
    </submittedName>
</protein>
<keyword evidence="2" id="KW-0560">Oxidoreductase</keyword>
<dbReference type="InterPro" id="IPR050984">
    <property type="entry name" value="Gfo/Idh/MocA_domain"/>
</dbReference>
<dbReference type="InterPro" id="IPR036291">
    <property type="entry name" value="NAD(P)-bd_dom_sf"/>
</dbReference>
<dbReference type="Pfam" id="PF01408">
    <property type="entry name" value="GFO_IDH_MocA"/>
    <property type="match status" value="1"/>
</dbReference>
<keyword evidence="6" id="KW-1185">Reference proteome</keyword>
<dbReference type="SUPFAM" id="SSF55347">
    <property type="entry name" value="Glyceraldehyde-3-phosphate dehydrogenase-like, C-terminal domain"/>
    <property type="match status" value="1"/>
</dbReference>
<evidence type="ECO:0000259" key="3">
    <source>
        <dbReference type="Pfam" id="PF01408"/>
    </source>
</evidence>
<evidence type="ECO:0000313" key="5">
    <source>
        <dbReference type="EMBL" id="MBK1792706.1"/>
    </source>
</evidence>
<dbReference type="Pfam" id="PF22725">
    <property type="entry name" value="GFO_IDH_MocA_C3"/>
    <property type="match status" value="1"/>
</dbReference>
<dbReference type="Gene3D" id="3.30.360.10">
    <property type="entry name" value="Dihydrodipicolinate Reductase, domain 2"/>
    <property type="match status" value="1"/>
</dbReference>
<name>A0A8J7MH05_9BACT</name>
<evidence type="ECO:0000259" key="4">
    <source>
        <dbReference type="Pfam" id="PF22725"/>
    </source>
</evidence>
<dbReference type="PANTHER" id="PTHR22604">
    <property type="entry name" value="OXIDOREDUCTASES"/>
    <property type="match status" value="1"/>
</dbReference>
<feature type="domain" description="GFO/IDH/MocA-like oxidoreductase" evidence="4">
    <location>
        <begin position="150"/>
        <end position="273"/>
    </location>
</feature>
<dbReference type="Proteomes" id="UP000624703">
    <property type="component" value="Unassembled WGS sequence"/>
</dbReference>
<dbReference type="SUPFAM" id="SSF51735">
    <property type="entry name" value="NAD(P)-binding Rossmann-fold domains"/>
    <property type="match status" value="1"/>
</dbReference>
<evidence type="ECO:0000256" key="2">
    <source>
        <dbReference type="ARBA" id="ARBA00023002"/>
    </source>
</evidence>
<dbReference type="PANTHER" id="PTHR22604:SF105">
    <property type="entry name" value="TRANS-1,2-DIHYDROBENZENE-1,2-DIOL DEHYDROGENASE"/>
    <property type="match status" value="1"/>
</dbReference>
<organism evidence="5 6">
    <name type="scientific">Persicirhabdus sediminis</name>
    <dbReference type="NCBI Taxonomy" id="454144"/>
    <lineage>
        <taxon>Bacteria</taxon>
        <taxon>Pseudomonadati</taxon>
        <taxon>Verrucomicrobiota</taxon>
        <taxon>Verrucomicrobiia</taxon>
        <taxon>Verrucomicrobiales</taxon>
        <taxon>Verrucomicrobiaceae</taxon>
        <taxon>Persicirhabdus</taxon>
    </lineage>
</organism>
<dbReference type="GO" id="GO:0000166">
    <property type="term" value="F:nucleotide binding"/>
    <property type="evidence" value="ECO:0007669"/>
    <property type="project" value="InterPro"/>
</dbReference>
<dbReference type="AlphaFoldDB" id="A0A8J7MH05"/>
<evidence type="ECO:0000256" key="1">
    <source>
        <dbReference type="ARBA" id="ARBA00010928"/>
    </source>
</evidence>
<dbReference type="GO" id="GO:0016491">
    <property type="term" value="F:oxidoreductase activity"/>
    <property type="evidence" value="ECO:0007669"/>
    <property type="project" value="UniProtKB-KW"/>
</dbReference>
<dbReference type="InterPro" id="IPR055170">
    <property type="entry name" value="GFO_IDH_MocA-like_dom"/>
</dbReference>
<proteinExistence type="inferred from homology"/>
<comment type="caution">
    <text evidence="5">The sequence shown here is derived from an EMBL/GenBank/DDBJ whole genome shotgun (WGS) entry which is preliminary data.</text>
</comment>